<reference evidence="4 5" key="1">
    <citation type="submission" date="2016-04" db="EMBL/GenBank/DDBJ databases">
        <title>Reclassification of Paraburkholderia panaciterrae (Farh et al. 2015) Dobritsa &amp; Samadpour 2016 as a later homotypic synonym of Paraburkholderia ginsengiterrae (Farh et al. 2015) Dobritsa &amp; Samadpour 2016.</title>
        <authorList>
            <person name="Dobritsa A.P."/>
            <person name="Kutumbaka K."/>
            <person name="Samadpour M."/>
        </authorList>
    </citation>
    <scope>NUCLEOTIDE SEQUENCE [LARGE SCALE GENOMIC DNA]</scope>
    <source>
        <strain evidence="4 5">DCY85</strain>
    </source>
</reference>
<gene>
    <name evidence="4" type="ORF">A6V37_30855</name>
</gene>
<evidence type="ECO:0000313" key="4">
    <source>
        <dbReference type="EMBL" id="OAJ56811.1"/>
    </source>
</evidence>
<name>A0A1A9N5C6_9BURK</name>
<accession>A0A1A9N5C6</accession>
<keyword evidence="1 2" id="KW-0238">DNA-binding</keyword>
<dbReference type="InterPro" id="IPR001867">
    <property type="entry name" value="OmpR/PhoB-type_DNA-bd"/>
</dbReference>
<dbReference type="CDD" id="cd00383">
    <property type="entry name" value="trans_reg_C"/>
    <property type="match status" value="1"/>
</dbReference>
<evidence type="ECO:0000313" key="5">
    <source>
        <dbReference type="Proteomes" id="UP000078116"/>
    </source>
</evidence>
<dbReference type="EMBL" id="LXKA01000332">
    <property type="protein sequence ID" value="OAJ56811.1"/>
    <property type="molecule type" value="Genomic_DNA"/>
</dbReference>
<dbReference type="OrthoDB" id="9045337at2"/>
<dbReference type="AlphaFoldDB" id="A0A1A9N5C6"/>
<dbReference type="SUPFAM" id="SSF46894">
    <property type="entry name" value="C-terminal effector domain of the bipartite response regulators"/>
    <property type="match status" value="1"/>
</dbReference>
<dbReference type="InterPro" id="IPR016032">
    <property type="entry name" value="Sig_transdc_resp-reg_C-effctor"/>
</dbReference>
<protein>
    <recommendedName>
        <fullName evidence="3">OmpR/PhoB-type domain-containing protein</fullName>
    </recommendedName>
</protein>
<feature type="DNA-binding region" description="OmpR/PhoB-type" evidence="2">
    <location>
        <begin position="1"/>
        <end position="93"/>
    </location>
</feature>
<dbReference type="GO" id="GO:0003677">
    <property type="term" value="F:DNA binding"/>
    <property type="evidence" value="ECO:0007669"/>
    <property type="project" value="UniProtKB-UniRule"/>
</dbReference>
<evidence type="ECO:0000259" key="3">
    <source>
        <dbReference type="PROSITE" id="PS51755"/>
    </source>
</evidence>
<dbReference type="RefSeq" id="WP_075643557.1">
    <property type="nucleotide sequence ID" value="NZ_LXJZ01000183.1"/>
</dbReference>
<feature type="domain" description="OmpR/PhoB-type" evidence="3">
    <location>
        <begin position="1"/>
        <end position="93"/>
    </location>
</feature>
<comment type="caution">
    <text evidence="4">The sequence shown here is derived from an EMBL/GenBank/DDBJ whole genome shotgun (WGS) entry which is preliminary data.</text>
</comment>
<sequence>MKVGRFYLDVETRRLMLEREDMQLGSRAFDILLLIVAAGGRLVTRDELLDVVWKGVIVADSNLDVHLCSIRKKLGSDRNLIVTVPRRGYRFAGVKSGAEPFGAVQDDRQVPTEAWTPSVRREEAMTLLGEILSAPALRSRNRKGSPRSQLVSPKRIRAWHLRMAIMRNSLVPVRAARIVSAAPSAAGALRCARANPMRRRRQL</sequence>
<dbReference type="GO" id="GO:0000160">
    <property type="term" value="P:phosphorelay signal transduction system"/>
    <property type="evidence" value="ECO:0007669"/>
    <property type="project" value="InterPro"/>
</dbReference>
<dbReference type="Pfam" id="PF00486">
    <property type="entry name" value="Trans_reg_C"/>
    <property type="match status" value="1"/>
</dbReference>
<dbReference type="SMART" id="SM00862">
    <property type="entry name" value="Trans_reg_C"/>
    <property type="match status" value="1"/>
</dbReference>
<proteinExistence type="predicted"/>
<dbReference type="Gene3D" id="1.10.10.10">
    <property type="entry name" value="Winged helix-like DNA-binding domain superfamily/Winged helix DNA-binding domain"/>
    <property type="match status" value="1"/>
</dbReference>
<evidence type="ECO:0000256" key="1">
    <source>
        <dbReference type="ARBA" id="ARBA00023125"/>
    </source>
</evidence>
<organism evidence="4 5">
    <name type="scientific">Paraburkholderia ginsengiterrae</name>
    <dbReference type="NCBI Taxonomy" id="1462993"/>
    <lineage>
        <taxon>Bacteria</taxon>
        <taxon>Pseudomonadati</taxon>
        <taxon>Pseudomonadota</taxon>
        <taxon>Betaproteobacteria</taxon>
        <taxon>Burkholderiales</taxon>
        <taxon>Burkholderiaceae</taxon>
        <taxon>Paraburkholderia</taxon>
    </lineage>
</organism>
<dbReference type="GO" id="GO:0006355">
    <property type="term" value="P:regulation of DNA-templated transcription"/>
    <property type="evidence" value="ECO:0007669"/>
    <property type="project" value="InterPro"/>
</dbReference>
<dbReference type="InterPro" id="IPR036388">
    <property type="entry name" value="WH-like_DNA-bd_sf"/>
</dbReference>
<dbReference type="Proteomes" id="UP000078116">
    <property type="component" value="Unassembled WGS sequence"/>
</dbReference>
<evidence type="ECO:0000256" key="2">
    <source>
        <dbReference type="PROSITE-ProRule" id="PRU01091"/>
    </source>
</evidence>
<dbReference type="PROSITE" id="PS51755">
    <property type="entry name" value="OMPR_PHOB"/>
    <property type="match status" value="1"/>
</dbReference>